<comment type="similarity">
    <text evidence="2">Belongs to the bacterial solute-binding protein SsuA/TauA family.</text>
</comment>
<keyword evidence="8" id="KW-1185">Reference proteome</keyword>
<dbReference type="Proteomes" id="UP001331561">
    <property type="component" value="Unassembled WGS sequence"/>
</dbReference>
<keyword evidence="3" id="KW-0813">Transport</keyword>
<dbReference type="InterPro" id="IPR010067">
    <property type="entry name" value="ABC_SsuA_sub-bd"/>
</dbReference>
<evidence type="ECO:0000256" key="1">
    <source>
        <dbReference type="ARBA" id="ARBA00004418"/>
    </source>
</evidence>
<dbReference type="SMART" id="SM00062">
    <property type="entry name" value="PBPb"/>
    <property type="match status" value="1"/>
</dbReference>
<evidence type="ECO:0000313" key="8">
    <source>
        <dbReference type="Proteomes" id="UP001331561"/>
    </source>
</evidence>
<feature type="signal peptide" evidence="5">
    <location>
        <begin position="1"/>
        <end position="28"/>
    </location>
</feature>
<dbReference type="NCBIfam" id="NF008588">
    <property type="entry name" value="PRK11553.1"/>
    <property type="match status" value="1"/>
</dbReference>
<dbReference type="InterPro" id="IPR001638">
    <property type="entry name" value="Solute-binding_3/MltF_N"/>
</dbReference>
<reference evidence="7 8" key="1">
    <citation type="submission" date="2024-01" db="EMBL/GenBank/DDBJ databases">
        <title>Uliginosibacterium soil sp. nov.</title>
        <authorList>
            <person name="Lv Y."/>
        </authorList>
    </citation>
    <scope>NUCLEOTIDE SEQUENCE [LARGE SCALE GENOMIC DNA]</scope>
    <source>
        <strain evidence="7 8">H3</strain>
    </source>
</reference>
<dbReference type="PANTHER" id="PTHR30024">
    <property type="entry name" value="ALIPHATIC SULFONATES-BINDING PROTEIN-RELATED"/>
    <property type="match status" value="1"/>
</dbReference>
<protein>
    <submittedName>
        <fullName evidence="7">Sulfonate ABC transporter substrate-binding protein</fullName>
    </submittedName>
</protein>
<feature type="chain" id="PRO_5046001514" evidence="5">
    <location>
        <begin position="29"/>
        <end position="325"/>
    </location>
</feature>
<evidence type="ECO:0000256" key="2">
    <source>
        <dbReference type="ARBA" id="ARBA00010742"/>
    </source>
</evidence>
<dbReference type="EMBL" id="JAYXHS010000001">
    <property type="protein sequence ID" value="MEC5384930.1"/>
    <property type="molecule type" value="Genomic_DNA"/>
</dbReference>
<accession>A0ABU6K1M3</accession>
<dbReference type="RefSeq" id="WP_327597896.1">
    <property type="nucleotide sequence ID" value="NZ_JAYXHS010000001.1"/>
</dbReference>
<dbReference type="Pfam" id="PF09084">
    <property type="entry name" value="NMT1"/>
    <property type="match status" value="1"/>
</dbReference>
<evidence type="ECO:0000259" key="6">
    <source>
        <dbReference type="SMART" id="SM00062"/>
    </source>
</evidence>
<dbReference type="SUPFAM" id="SSF53850">
    <property type="entry name" value="Periplasmic binding protein-like II"/>
    <property type="match status" value="1"/>
</dbReference>
<dbReference type="PANTHER" id="PTHR30024:SF42">
    <property type="entry name" value="ALIPHATIC SULFONATES-BINDING PROTEIN-RELATED"/>
    <property type="match status" value="1"/>
</dbReference>
<sequence length="325" mass="34917">MSAIKWTRRQLIGATAVLFASASLPAFADYNPKLLRIGYQKSAATLVLLKGNGTLEKKLAPQGIEVKWVEFPAGPQLLEGLNVGSIDFGYVGETPPIVAQAAGANFVYVGYEKPAPQAEAILVPKDSPIKTVADLKGKKVALNKGSNVHYLLVKALEKAGLKYADVTVNFLTPADARAAFERAAIDAWVIWDPFTAAAEKQTGARVLTNAVGVANNHQFFLAEREFATKRPDLTKLLFDEVSTQGAWVEKNIKAAAAQLSPIQGLPAEVIELSLSRYPQGVHPLEDSVLDAQQKIADTFAELKLIPAPIRVKDATLGAKRLAANP</sequence>
<dbReference type="InterPro" id="IPR006311">
    <property type="entry name" value="TAT_signal"/>
</dbReference>
<dbReference type="Gene3D" id="3.40.190.10">
    <property type="entry name" value="Periplasmic binding protein-like II"/>
    <property type="match status" value="2"/>
</dbReference>
<gene>
    <name evidence="7" type="ORF">VVD49_04305</name>
</gene>
<name>A0ABU6K1M3_9RHOO</name>
<dbReference type="NCBIfam" id="TIGR01728">
    <property type="entry name" value="SsuA_fam"/>
    <property type="match status" value="1"/>
</dbReference>
<dbReference type="PROSITE" id="PS51318">
    <property type="entry name" value="TAT"/>
    <property type="match status" value="1"/>
</dbReference>
<evidence type="ECO:0000256" key="4">
    <source>
        <dbReference type="ARBA" id="ARBA00022729"/>
    </source>
</evidence>
<evidence type="ECO:0000256" key="3">
    <source>
        <dbReference type="ARBA" id="ARBA00022448"/>
    </source>
</evidence>
<comment type="subcellular location">
    <subcellularLocation>
        <location evidence="1">Periplasm</location>
    </subcellularLocation>
</comment>
<evidence type="ECO:0000313" key="7">
    <source>
        <dbReference type="EMBL" id="MEC5384930.1"/>
    </source>
</evidence>
<keyword evidence="4 5" id="KW-0732">Signal</keyword>
<evidence type="ECO:0000256" key="5">
    <source>
        <dbReference type="SAM" id="SignalP"/>
    </source>
</evidence>
<comment type="caution">
    <text evidence="7">The sequence shown here is derived from an EMBL/GenBank/DDBJ whole genome shotgun (WGS) entry which is preliminary data.</text>
</comment>
<proteinExistence type="inferred from homology"/>
<feature type="domain" description="Solute-binding protein family 3/N-terminal" evidence="6">
    <location>
        <begin position="34"/>
        <end position="255"/>
    </location>
</feature>
<organism evidence="7 8">
    <name type="scientific">Uliginosibacterium silvisoli</name>
    <dbReference type="NCBI Taxonomy" id="3114758"/>
    <lineage>
        <taxon>Bacteria</taxon>
        <taxon>Pseudomonadati</taxon>
        <taxon>Pseudomonadota</taxon>
        <taxon>Betaproteobacteria</taxon>
        <taxon>Rhodocyclales</taxon>
        <taxon>Zoogloeaceae</taxon>
        <taxon>Uliginosibacterium</taxon>
    </lineage>
</organism>
<dbReference type="InterPro" id="IPR015168">
    <property type="entry name" value="SsuA/THI5"/>
</dbReference>
<dbReference type="CDD" id="cd13557">
    <property type="entry name" value="PBP2_SsuA"/>
    <property type="match status" value="1"/>
</dbReference>